<accession>A0A5C6Q4D0</accession>
<organism evidence="1 2">
    <name type="scientific">Colwellia demingiae</name>
    <dbReference type="NCBI Taxonomy" id="89401"/>
    <lineage>
        <taxon>Bacteria</taxon>
        <taxon>Pseudomonadati</taxon>
        <taxon>Pseudomonadota</taxon>
        <taxon>Gammaproteobacteria</taxon>
        <taxon>Alteromonadales</taxon>
        <taxon>Colwelliaceae</taxon>
        <taxon>Colwellia</taxon>
    </lineage>
</organism>
<gene>
    <name evidence="1" type="ORF">ESZ36_21935</name>
</gene>
<sequence length="64" mass="7321">MPFINWLSTYLNELQIHATLCGYTWTIAGRTSHATSLMIIFRVYTPIKNTFDATQLTPKFSHAS</sequence>
<dbReference type="OrthoDB" id="9067529at2"/>
<comment type="caution">
    <text evidence="1">The sequence shown here is derived from an EMBL/GenBank/DDBJ whole genome shotgun (WGS) entry which is preliminary data.</text>
</comment>
<dbReference type="Proteomes" id="UP000321822">
    <property type="component" value="Unassembled WGS sequence"/>
</dbReference>
<keyword evidence="2" id="KW-1185">Reference proteome</keyword>
<dbReference type="RefSeq" id="WP_146791858.1">
    <property type="nucleotide sequence ID" value="NZ_VOLT01000019.1"/>
</dbReference>
<proteinExistence type="predicted"/>
<dbReference type="EMBL" id="VOLT01000019">
    <property type="protein sequence ID" value="TWX63632.1"/>
    <property type="molecule type" value="Genomic_DNA"/>
</dbReference>
<evidence type="ECO:0000313" key="1">
    <source>
        <dbReference type="EMBL" id="TWX63632.1"/>
    </source>
</evidence>
<reference evidence="1 2" key="1">
    <citation type="submission" date="2019-07" db="EMBL/GenBank/DDBJ databases">
        <title>Genomes of sea-ice associated Colwellia species.</title>
        <authorList>
            <person name="Bowman J.P."/>
        </authorList>
    </citation>
    <scope>NUCLEOTIDE SEQUENCE [LARGE SCALE GENOMIC DNA]</scope>
    <source>
        <strain evidence="1 2">ACAM 459</strain>
    </source>
</reference>
<protein>
    <submittedName>
        <fullName evidence="1">Uncharacterized protein</fullName>
    </submittedName>
</protein>
<dbReference type="AlphaFoldDB" id="A0A5C6Q4D0"/>
<name>A0A5C6Q4D0_9GAMM</name>
<evidence type="ECO:0000313" key="2">
    <source>
        <dbReference type="Proteomes" id="UP000321822"/>
    </source>
</evidence>